<reference evidence="1 2" key="1">
    <citation type="journal article" date="2014" name="Genome Announc.">
        <title>Draft Genome Sequence of Xylella fastidiosa Pear Leaf Scorch Strain in Taiwan.</title>
        <authorList>
            <person name="Su C.C."/>
            <person name="Deng W.L."/>
            <person name="Jan F.J."/>
            <person name="Chang C.J."/>
            <person name="Huang H."/>
            <person name="Chen J."/>
        </authorList>
    </citation>
    <scope>NUCLEOTIDE SEQUENCE [LARGE SCALE GENOMIC DNA]</scope>
    <source>
        <strain evidence="1 2">PLS229</strain>
    </source>
</reference>
<evidence type="ECO:0000313" key="1">
    <source>
        <dbReference type="EMBL" id="EWS77415.1"/>
    </source>
</evidence>
<dbReference type="AlphaFoldDB" id="Z9JG91"/>
<evidence type="ECO:0000313" key="2">
    <source>
        <dbReference type="Proteomes" id="UP000020406"/>
    </source>
</evidence>
<name>Z9JG91_9GAMM</name>
<comment type="caution">
    <text evidence="1">The sequence shown here is derived from an EMBL/GenBank/DDBJ whole genome shotgun (WGS) entry which is preliminary data.</text>
</comment>
<organism evidence="1 2">
    <name type="scientific">Xylella taiwanensis</name>
    <dbReference type="NCBI Taxonomy" id="1444770"/>
    <lineage>
        <taxon>Bacteria</taxon>
        <taxon>Pseudomonadati</taxon>
        <taxon>Pseudomonadota</taxon>
        <taxon>Gammaproteobacteria</taxon>
        <taxon>Lysobacterales</taxon>
        <taxon>Lysobacteraceae</taxon>
        <taxon>Xylella</taxon>
    </lineage>
</organism>
<dbReference type="Proteomes" id="UP000020406">
    <property type="component" value="Unassembled WGS sequence"/>
</dbReference>
<protein>
    <submittedName>
        <fullName evidence="1">Uncharacterized protein</fullName>
    </submittedName>
</protein>
<sequence length="49" mass="5878">MLVSFTIIRRFDVFDFRFVFHRKRGVRLDIIASLLGKVPLHECAMIEFH</sequence>
<dbReference type="EMBL" id="JDSQ01000021">
    <property type="protein sequence ID" value="EWS77415.1"/>
    <property type="molecule type" value="Genomic_DNA"/>
</dbReference>
<proteinExistence type="predicted"/>
<gene>
    <name evidence="1" type="ORF">AF72_11210</name>
</gene>
<accession>Z9JG91</accession>
<dbReference type="PATRIC" id="fig|1444770.3.peg.2649"/>